<comment type="subcellular location">
    <subcellularLocation>
        <location evidence="1 4">Bacterial flagellum basal body</location>
    </subcellularLocation>
</comment>
<dbReference type="Proteomes" id="UP000245014">
    <property type="component" value="Unassembled WGS sequence"/>
</dbReference>
<dbReference type="GO" id="GO:0003774">
    <property type="term" value="F:cytoskeletal motor activity"/>
    <property type="evidence" value="ECO:0007669"/>
    <property type="project" value="InterPro"/>
</dbReference>
<evidence type="ECO:0000313" key="7">
    <source>
        <dbReference type="Proteomes" id="UP000245014"/>
    </source>
</evidence>
<evidence type="ECO:0000256" key="4">
    <source>
        <dbReference type="HAMAP-Rule" id="MF_00724"/>
    </source>
</evidence>
<dbReference type="HAMAP" id="MF_00724">
    <property type="entry name" value="FliE"/>
    <property type="match status" value="1"/>
</dbReference>
<keyword evidence="6" id="KW-0966">Cell projection</keyword>
<dbReference type="GO" id="GO:0071973">
    <property type="term" value="P:bacterial-type flagellum-dependent cell motility"/>
    <property type="evidence" value="ECO:0007669"/>
    <property type="project" value="InterPro"/>
</dbReference>
<reference evidence="6 7" key="1">
    <citation type="submission" date="2018-05" db="EMBL/GenBank/DDBJ databases">
        <title>Antimicrobial susceptibility testing and genomic analysis of Arcobacter skirrowii strains and one Arcobacter butzleri isolated from German poultry farms.</title>
        <authorList>
            <person name="Haenel I."/>
            <person name="Hotzel H."/>
            <person name="Tomaso H."/>
            <person name="Busch A."/>
        </authorList>
    </citation>
    <scope>NUCLEOTIDE SEQUENCE [LARGE SCALE GENOMIC DNA]</scope>
    <source>
        <strain evidence="7">v</strain>
    </source>
</reference>
<dbReference type="PRINTS" id="PR01006">
    <property type="entry name" value="FLGHOOKFLIE"/>
</dbReference>
<dbReference type="EMBL" id="QEYI01000002">
    <property type="protein sequence ID" value="PWE22327.1"/>
    <property type="molecule type" value="Genomic_DNA"/>
</dbReference>
<dbReference type="GO" id="GO:0005198">
    <property type="term" value="F:structural molecule activity"/>
    <property type="evidence" value="ECO:0007669"/>
    <property type="project" value="UniProtKB-UniRule"/>
</dbReference>
<accession>A0A2U2C1Y1</accession>
<evidence type="ECO:0000256" key="3">
    <source>
        <dbReference type="ARBA" id="ARBA00023143"/>
    </source>
</evidence>
<comment type="caution">
    <text evidence="6">The sequence shown here is derived from an EMBL/GenBank/DDBJ whole genome shotgun (WGS) entry which is preliminary data.</text>
</comment>
<protein>
    <recommendedName>
        <fullName evidence="4 5">Flagellar hook-basal body complex protein FliE</fullName>
    </recommendedName>
</protein>
<sequence length="107" mass="11863">MQIGSVNFLNPLEQVTGNAVDSATTTNQVDSNYANKSFKDLLQNAVDDVNNTQIQGYNSMKDIATGKVQNLQEAVQRIEEAELSLKLGLEVKNKALNAYKEIMRMQV</sequence>
<comment type="similarity">
    <text evidence="2 4">Belongs to the FliE family.</text>
</comment>
<evidence type="ECO:0000256" key="5">
    <source>
        <dbReference type="NCBIfam" id="TIGR00205"/>
    </source>
</evidence>
<dbReference type="PANTHER" id="PTHR34653">
    <property type="match status" value="1"/>
</dbReference>
<keyword evidence="6" id="KW-0282">Flagellum</keyword>
<organism evidence="6 7">
    <name type="scientific">Aliarcobacter skirrowii</name>
    <dbReference type="NCBI Taxonomy" id="28200"/>
    <lineage>
        <taxon>Bacteria</taxon>
        <taxon>Pseudomonadati</taxon>
        <taxon>Campylobacterota</taxon>
        <taxon>Epsilonproteobacteria</taxon>
        <taxon>Campylobacterales</taxon>
        <taxon>Arcobacteraceae</taxon>
        <taxon>Aliarcobacter</taxon>
    </lineage>
</organism>
<gene>
    <name evidence="4 6" type="primary">fliE</name>
    <name evidence="6" type="ORF">DF188_04235</name>
</gene>
<dbReference type="PANTHER" id="PTHR34653:SF1">
    <property type="entry name" value="FLAGELLAR HOOK-BASAL BODY COMPLEX PROTEIN FLIE"/>
    <property type="match status" value="1"/>
</dbReference>
<dbReference type="InterPro" id="IPR001624">
    <property type="entry name" value="FliE"/>
</dbReference>
<keyword evidence="3 4" id="KW-0975">Bacterial flagellum</keyword>
<dbReference type="RefSeq" id="WP_109065638.1">
    <property type="nucleotide sequence ID" value="NZ_JAUQUC010000001.1"/>
</dbReference>
<proteinExistence type="inferred from homology"/>
<dbReference type="GO" id="GO:0009425">
    <property type="term" value="C:bacterial-type flagellum basal body"/>
    <property type="evidence" value="ECO:0007669"/>
    <property type="project" value="UniProtKB-SubCell"/>
</dbReference>
<dbReference type="STRING" id="28200.GCA_001572935_00319"/>
<name>A0A2U2C1Y1_9BACT</name>
<evidence type="ECO:0000256" key="1">
    <source>
        <dbReference type="ARBA" id="ARBA00004117"/>
    </source>
</evidence>
<keyword evidence="6" id="KW-0969">Cilium</keyword>
<evidence type="ECO:0000256" key="2">
    <source>
        <dbReference type="ARBA" id="ARBA00009272"/>
    </source>
</evidence>
<dbReference type="NCBIfam" id="TIGR00205">
    <property type="entry name" value="fliE"/>
    <property type="match status" value="1"/>
</dbReference>
<dbReference type="Pfam" id="PF02049">
    <property type="entry name" value="FliE"/>
    <property type="match status" value="1"/>
</dbReference>
<dbReference type="AlphaFoldDB" id="A0A2U2C1Y1"/>
<evidence type="ECO:0000313" key="6">
    <source>
        <dbReference type="EMBL" id="PWE22327.1"/>
    </source>
</evidence>